<protein>
    <submittedName>
        <fullName evidence="2">Uncharacterized protein</fullName>
    </submittedName>
</protein>
<proteinExistence type="predicted"/>
<reference evidence="3" key="1">
    <citation type="submission" date="2014-02" db="EMBL/GenBank/DDBJ databases">
        <title>Complete genome sequence and comparative genomic analysis of the nitrogen-fixing bacterium Leptospirillum ferriphilum YSK.</title>
        <authorList>
            <person name="Guo X."/>
            <person name="Yin H."/>
            <person name="Liang Y."/>
            <person name="Hu Q."/>
            <person name="Ma L."/>
            <person name="Xiao Y."/>
            <person name="Zhang X."/>
            <person name="Qiu G."/>
            <person name="Liu X."/>
        </authorList>
    </citation>
    <scope>NUCLEOTIDE SEQUENCE [LARGE SCALE GENOMIC DNA]</scope>
    <source>
        <strain evidence="3">YSK</strain>
    </source>
</reference>
<accession>A0A059Y1V9</accession>
<feature type="region of interest" description="Disordered" evidence="1">
    <location>
        <begin position="1"/>
        <end position="82"/>
    </location>
</feature>
<feature type="compositionally biased region" description="Polar residues" evidence="1">
    <location>
        <begin position="1"/>
        <end position="10"/>
    </location>
</feature>
<dbReference type="KEGG" id="lfp:Y981_02225"/>
<evidence type="ECO:0000313" key="2">
    <source>
        <dbReference type="EMBL" id="AIA31472.1"/>
    </source>
</evidence>
<dbReference type="HOGENOM" id="CLU_2554121_0_0_0"/>
<keyword evidence="3" id="KW-1185">Reference proteome</keyword>
<dbReference type="EMBL" id="CP007243">
    <property type="protein sequence ID" value="AIA31472.1"/>
    <property type="molecule type" value="Genomic_DNA"/>
</dbReference>
<evidence type="ECO:0000313" key="3">
    <source>
        <dbReference type="Proteomes" id="UP000027059"/>
    </source>
</evidence>
<sequence length="82" mass="9245">MHTDPGNTARRSMGEQGYPSPERTSRKDAGRIENAANPVWKGLKRRNGPSGKDPKGPFQKLRVNRISRITPDRRTRTPSVSY</sequence>
<name>A0A059Y1V9_9BACT</name>
<evidence type="ECO:0000256" key="1">
    <source>
        <dbReference type="SAM" id="MobiDB-lite"/>
    </source>
</evidence>
<reference evidence="2 3" key="2">
    <citation type="journal article" date="2015" name="Biomed. Res. Int.">
        <title>Effects of Arsenite Resistance on the Growth and Functional Gene Expression of Leptospirillum ferriphilum and Acidithiobacillus thiooxidans in Pure Culture and Coculture.</title>
        <authorList>
            <person name="Jiang H."/>
            <person name="Liang Y."/>
            <person name="Yin H."/>
            <person name="Xiao Y."/>
            <person name="Guo X."/>
            <person name="Xu Y."/>
            <person name="Hu Q."/>
            <person name="Liu H."/>
            <person name="Liu X."/>
        </authorList>
    </citation>
    <scope>NUCLEOTIDE SEQUENCE [LARGE SCALE GENOMIC DNA]</scope>
    <source>
        <strain evidence="2 3">YSK</strain>
    </source>
</reference>
<organism evidence="2 3">
    <name type="scientific">Leptospirillum ferriphilum YSK</name>
    <dbReference type="NCBI Taxonomy" id="1441628"/>
    <lineage>
        <taxon>Bacteria</taxon>
        <taxon>Pseudomonadati</taxon>
        <taxon>Nitrospirota</taxon>
        <taxon>Nitrospiria</taxon>
        <taxon>Nitrospirales</taxon>
        <taxon>Nitrospiraceae</taxon>
        <taxon>Leptospirillum</taxon>
    </lineage>
</organism>
<dbReference type="Proteomes" id="UP000027059">
    <property type="component" value="Chromosome"/>
</dbReference>
<gene>
    <name evidence="2" type="ORF">Y981_02225</name>
</gene>
<dbReference type="AlphaFoldDB" id="A0A059Y1V9"/>